<dbReference type="InterPro" id="IPR028909">
    <property type="entry name" value="bL21-like"/>
</dbReference>
<dbReference type="EMBL" id="PFAO01000063">
    <property type="protein sequence ID" value="PIT94864.1"/>
    <property type="molecule type" value="Genomic_DNA"/>
</dbReference>
<dbReference type="Pfam" id="PF00829">
    <property type="entry name" value="Ribosomal_L21p"/>
    <property type="match status" value="1"/>
</dbReference>
<dbReference type="PANTHER" id="PTHR21349">
    <property type="entry name" value="50S RIBOSOMAL PROTEIN L21"/>
    <property type="match status" value="1"/>
</dbReference>
<evidence type="ECO:0000256" key="6">
    <source>
        <dbReference type="HAMAP-Rule" id="MF_01363"/>
    </source>
</evidence>
<evidence type="ECO:0000256" key="7">
    <source>
        <dbReference type="RuleBase" id="RU000562"/>
    </source>
</evidence>
<dbReference type="GO" id="GO:1990904">
    <property type="term" value="C:ribonucleoprotein complex"/>
    <property type="evidence" value="ECO:0007669"/>
    <property type="project" value="UniProtKB-KW"/>
</dbReference>
<keyword evidence="3 6" id="KW-0694">RNA-binding</keyword>
<evidence type="ECO:0000256" key="3">
    <source>
        <dbReference type="ARBA" id="ARBA00022884"/>
    </source>
</evidence>
<protein>
    <recommendedName>
        <fullName evidence="6">Large ribosomal subunit protein bL21</fullName>
    </recommendedName>
</protein>
<dbReference type="GO" id="GO:0006412">
    <property type="term" value="P:translation"/>
    <property type="evidence" value="ECO:0007669"/>
    <property type="project" value="UniProtKB-UniRule"/>
</dbReference>
<name>A0A2M6WQ48_9BACT</name>
<keyword evidence="2 6" id="KW-0699">rRNA-binding</keyword>
<dbReference type="PANTHER" id="PTHR21349:SF0">
    <property type="entry name" value="LARGE RIBOSOMAL SUBUNIT PROTEIN BL21M"/>
    <property type="match status" value="1"/>
</dbReference>
<dbReference type="NCBIfam" id="TIGR00061">
    <property type="entry name" value="L21"/>
    <property type="match status" value="1"/>
</dbReference>
<dbReference type="Proteomes" id="UP000228964">
    <property type="component" value="Unassembled WGS sequence"/>
</dbReference>
<dbReference type="InterPro" id="IPR001787">
    <property type="entry name" value="Ribosomal_bL21"/>
</dbReference>
<evidence type="ECO:0000256" key="5">
    <source>
        <dbReference type="ARBA" id="ARBA00023274"/>
    </source>
</evidence>
<proteinExistence type="inferred from homology"/>
<evidence type="ECO:0000313" key="9">
    <source>
        <dbReference type="Proteomes" id="UP000228964"/>
    </source>
</evidence>
<comment type="subunit">
    <text evidence="6">Part of the 50S ribosomal subunit. Contacts protein L20.</text>
</comment>
<evidence type="ECO:0000256" key="1">
    <source>
        <dbReference type="ARBA" id="ARBA00008563"/>
    </source>
</evidence>
<dbReference type="GO" id="GO:0005737">
    <property type="term" value="C:cytoplasm"/>
    <property type="evidence" value="ECO:0007669"/>
    <property type="project" value="UniProtKB-ARBA"/>
</dbReference>
<comment type="similarity">
    <text evidence="1 6 7">Belongs to the bacterial ribosomal protein bL21 family.</text>
</comment>
<organism evidence="8 9">
    <name type="scientific">Candidatus Falkowbacteria bacterium CG10_big_fil_rev_8_21_14_0_10_38_22</name>
    <dbReference type="NCBI Taxonomy" id="1974564"/>
    <lineage>
        <taxon>Bacteria</taxon>
        <taxon>Candidatus Falkowiibacteriota</taxon>
    </lineage>
</organism>
<dbReference type="HAMAP" id="MF_01363">
    <property type="entry name" value="Ribosomal_bL21"/>
    <property type="match status" value="1"/>
</dbReference>
<dbReference type="GO" id="GO:0003735">
    <property type="term" value="F:structural constituent of ribosome"/>
    <property type="evidence" value="ECO:0007669"/>
    <property type="project" value="InterPro"/>
</dbReference>
<evidence type="ECO:0000256" key="4">
    <source>
        <dbReference type="ARBA" id="ARBA00022980"/>
    </source>
</evidence>
<dbReference type="GO" id="GO:0019843">
    <property type="term" value="F:rRNA binding"/>
    <property type="evidence" value="ECO:0007669"/>
    <property type="project" value="UniProtKB-UniRule"/>
</dbReference>
<dbReference type="InterPro" id="IPR018258">
    <property type="entry name" value="Ribosomal_bL21_CS"/>
</dbReference>
<dbReference type="AlphaFoldDB" id="A0A2M6WQ48"/>
<gene>
    <name evidence="6 8" type="primary">rplU</name>
    <name evidence="8" type="ORF">COT96_02570</name>
</gene>
<comment type="function">
    <text evidence="6 7">This protein binds to 23S rRNA in the presence of protein L20.</text>
</comment>
<evidence type="ECO:0000313" key="8">
    <source>
        <dbReference type="EMBL" id="PIT94864.1"/>
    </source>
</evidence>
<keyword evidence="5 6" id="KW-0687">Ribonucleoprotein</keyword>
<reference evidence="9" key="1">
    <citation type="submission" date="2017-09" db="EMBL/GenBank/DDBJ databases">
        <title>Depth-based differentiation of microbial function through sediment-hosted aquifers and enrichment of novel symbionts in the deep terrestrial subsurface.</title>
        <authorList>
            <person name="Probst A.J."/>
            <person name="Ladd B."/>
            <person name="Jarett J.K."/>
            <person name="Geller-Mcgrath D.E."/>
            <person name="Sieber C.M.K."/>
            <person name="Emerson J.B."/>
            <person name="Anantharaman K."/>
            <person name="Thomas B.C."/>
            <person name="Malmstrom R."/>
            <person name="Stieglmeier M."/>
            <person name="Klingl A."/>
            <person name="Woyke T."/>
            <person name="Ryan C.M."/>
            <person name="Banfield J.F."/>
        </authorList>
    </citation>
    <scope>NUCLEOTIDE SEQUENCE [LARGE SCALE GENOMIC DNA]</scope>
</reference>
<accession>A0A2M6WQ48</accession>
<evidence type="ECO:0000256" key="2">
    <source>
        <dbReference type="ARBA" id="ARBA00022730"/>
    </source>
</evidence>
<sequence>MDKIAVIKTGGKQYLVKQGQSIKIEKIIGEANKAVKFDTLLIANDKKLDLGKPSLGNQVEGKIIEQGRNKKISVIKFKNKTRYKRNVGHRQPYTKVEITKIG</sequence>
<keyword evidence="4 6" id="KW-0689">Ribosomal protein</keyword>
<dbReference type="InterPro" id="IPR036164">
    <property type="entry name" value="bL21-like_sf"/>
</dbReference>
<comment type="caution">
    <text evidence="8">The sequence shown here is derived from an EMBL/GenBank/DDBJ whole genome shotgun (WGS) entry which is preliminary data.</text>
</comment>
<dbReference type="PROSITE" id="PS01169">
    <property type="entry name" value="RIBOSOMAL_L21"/>
    <property type="match status" value="1"/>
</dbReference>
<dbReference type="GO" id="GO:0005840">
    <property type="term" value="C:ribosome"/>
    <property type="evidence" value="ECO:0007669"/>
    <property type="project" value="UniProtKB-KW"/>
</dbReference>
<dbReference type="SUPFAM" id="SSF141091">
    <property type="entry name" value="L21p-like"/>
    <property type="match status" value="1"/>
</dbReference>